<dbReference type="RefSeq" id="WP_177214367.1">
    <property type="nucleotide sequence ID" value="NZ_FOGO01000018.1"/>
</dbReference>
<feature type="compositionally biased region" description="Pro residues" evidence="1">
    <location>
        <begin position="291"/>
        <end position="317"/>
    </location>
</feature>
<name>A0A1H9WJB9_9ACTN</name>
<feature type="compositionally biased region" description="Low complexity" evidence="1">
    <location>
        <begin position="126"/>
        <end position="136"/>
    </location>
</feature>
<feature type="compositionally biased region" description="Low complexity" evidence="1">
    <location>
        <begin position="334"/>
        <end position="362"/>
    </location>
</feature>
<feature type="transmembrane region" description="Helical" evidence="2">
    <location>
        <begin position="548"/>
        <end position="569"/>
    </location>
</feature>
<keyword evidence="4" id="KW-1185">Reference proteome</keyword>
<feature type="transmembrane region" description="Helical" evidence="2">
    <location>
        <begin position="422"/>
        <end position="438"/>
    </location>
</feature>
<evidence type="ECO:0000256" key="2">
    <source>
        <dbReference type="SAM" id="Phobius"/>
    </source>
</evidence>
<keyword evidence="2" id="KW-1133">Transmembrane helix</keyword>
<evidence type="ECO:0000256" key="1">
    <source>
        <dbReference type="SAM" id="MobiDB-lite"/>
    </source>
</evidence>
<protein>
    <submittedName>
        <fullName evidence="3">Uncharacterized protein</fullName>
    </submittedName>
</protein>
<dbReference type="EMBL" id="FOGO01000018">
    <property type="protein sequence ID" value="SES33975.1"/>
    <property type="molecule type" value="Genomic_DNA"/>
</dbReference>
<feature type="transmembrane region" description="Helical" evidence="2">
    <location>
        <begin position="474"/>
        <end position="494"/>
    </location>
</feature>
<keyword evidence="2" id="KW-0812">Transmembrane</keyword>
<dbReference type="Proteomes" id="UP000182841">
    <property type="component" value="Unassembled WGS sequence"/>
</dbReference>
<feature type="compositionally biased region" description="Low complexity" evidence="1">
    <location>
        <begin position="95"/>
        <end position="112"/>
    </location>
</feature>
<evidence type="ECO:0000313" key="3">
    <source>
        <dbReference type="EMBL" id="SES33975.1"/>
    </source>
</evidence>
<feature type="transmembrane region" description="Helical" evidence="2">
    <location>
        <begin position="576"/>
        <end position="597"/>
    </location>
</feature>
<accession>A0A1H9WJB9</accession>
<sequence length="602" mass="60054">MSDGRPEEPYGGTYDGYGRPVPPDPSHPLPPHTPQPGAAPPDAAGPGYGEPEYGGPGPYAQDPYGTDPYASGPYGPDAYAQEASPRAPYGQQSPYDRQAGYAYGYGQQYGQQYDRDGDGRGGQGAAGPYPYGPAADRLPDHGERSPYGATHPAPYGQTPGPYGQTPGQPHEPPHEPPNGPAYEPPYGPPYGPANGPANGPAYDVSYDVTYEVTRIDGPQPGGAAASARTGDPSTGAPGHTGSLPHGTPSAHQPLPASSGPLRPGGAGQPLPPESHTEHQPMPQHQSQPGPQSGPQPGAQPGPLPGPQPGAQPAPQAGPRPHGTRTAPQPPPARQAPADPTDPTDPAVTAATAGTGSARQRTGSPIIAPGIRPAAVTAVLAALLAATAPLGHGALAGALVLLQALTAAGWYRLNGMWPARQGIALAFVAGLTADAGLLLTDGGEAPTVLLGAAGVWCVLSLVLQLRNNSSPDERLYALTAGFAAIGLTVLAAGLLPAEADAVTVGAAAVGVAALARAVPLPGPLSVPLALAAAAAAGAAAGRLTGVDPVPAALIGVGAGVCAVLGLRVASYDWPSRFVHMTAGVALPLTLAAPAVHLLGRTLL</sequence>
<dbReference type="AlphaFoldDB" id="A0A1H9WJB9"/>
<dbReference type="STRING" id="943816.AN217_03835"/>
<feature type="compositionally biased region" description="Low complexity" evidence="1">
    <location>
        <begin position="279"/>
        <end position="290"/>
    </location>
</feature>
<proteinExistence type="predicted"/>
<evidence type="ECO:0000313" key="4">
    <source>
        <dbReference type="Proteomes" id="UP000182841"/>
    </source>
</evidence>
<feature type="compositionally biased region" description="Gly residues" evidence="1">
    <location>
        <begin position="46"/>
        <end position="57"/>
    </location>
</feature>
<feature type="compositionally biased region" description="Pro residues" evidence="1">
    <location>
        <begin position="175"/>
        <end position="191"/>
    </location>
</feature>
<gene>
    <name evidence="3" type="ORF">SAMN05421870_11856</name>
</gene>
<feature type="compositionally biased region" description="Low complexity" evidence="1">
    <location>
        <begin position="154"/>
        <end position="168"/>
    </location>
</feature>
<reference evidence="4" key="1">
    <citation type="submission" date="2016-10" db="EMBL/GenBank/DDBJ databases">
        <authorList>
            <person name="Varghese N."/>
            <person name="Submissions S."/>
        </authorList>
    </citation>
    <scope>NUCLEOTIDE SEQUENCE [LARGE SCALE GENOMIC DNA]</scope>
    <source>
        <strain evidence="4">CGMCC 4.6825</strain>
    </source>
</reference>
<feature type="transmembrane region" description="Helical" evidence="2">
    <location>
        <begin position="444"/>
        <end position="462"/>
    </location>
</feature>
<feature type="compositionally biased region" description="Pro residues" evidence="1">
    <location>
        <begin position="20"/>
        <end position="39"/>
    </location>
</feature>
<organism evidence="3 4">
    <name type="scientific">Streptomyces qinglanensis</name>
    <dbReference type="NCBI Taxonomy" id="943816"/>
    <lineage>
        <taxon>Bacteria</taxon>
        <taxon>Bacillati</taxon>
        <taxon>Actinomycetota</taxon>
        <taxon>Actinomycetes</taxon>
        <taxon>Kitasatosporales</taxon>
        <taxon>Streptomycetaceae</taxon>
        <taxon>Streptomyces</taxon>
    </lineage>
</organism>
<feature type="region of interest" description="Disordered" evidence="1">
    <location>
        <begin position="1"/>
        <end position="365"/>
    </location>
</feature>
<keyword evidence="2" id="KW-0472">Membrane</keyword>